<sequence length="93" mass="10481">MKPMKIKKINKGALNTFWIMGSLVVIMSHSVTQDWATAIFQGLIAGFVFSFVYIVAFLMGVEEGKAKGYDKALEDLKPILPPEMQKNMNERNI</sequence>
<feature type="transmembrane region" description="Helical" evidence="1">
    <location>
        <begin position="38"/>
        <end position="61"/>
    </location>
</feature>
<proteinExistence type="predicted"/>
<evidence type="ECO:0000256" key="1">
    <source>
        <dbReference type="SAM" id="Phobius"/>
    </source>
</evidence>
<reference evidence="2" key="1">
    <citation type="journal article" date="2014" name="Front. Microbiol.">
        <title>High frequency of phylogenetically diverse reductive dehalogenase-homologous genes in deep subseafloor sedimentary metagenomes.</title>
        <authorList>
            <person name="Kawai M."/>
            <person name="Futagami T."/>
            <person name="Toyoda A."/>
            <person name="Takaki Y."/>
            <person name="Nishi S."/>
            <person name="Hori S."/>
            <person name="Arai W."/>
            <person name="Tsubouchi T."/>
            <person name="Morono Y."/>
            <person name="Uchiyama I."/>
            <person name="Ito T."/>
            <person name="Fujiyama A."/>
            <person name="Inagaki F."/>
            <person name="Takami H."/>
        </authorList>
    </citation>
    <scope>NUCLEOTIDE SEQUENCE</scope>
    <source>
        <strain evidence="2">Expedition CK06-06</strain>
    </source>
</reference>
<evidence type="ECO:0000313" key="2">
    <source>
        <dbReference type="EMBL" id="GAF84662.1"/>
    </source>
</evidence>
<dbReference type="EMBL" id="BARS01002372">
    <property type="protein sequence ID" value="GAF84662.1"/>
    <property type="molecule type" value="Genomic_DNA"/>
</dbReference>
<organism evidence="2">
    <name type="scientific">marine sediment metagenome</name>
    <dbReference type="NCBI Taxonomy" id="412755"/>
    <lineage>
        <taxon>unclassified sequences</taxon>
        <taxon>metagenomes</taxon>
        <taxon>ecological metagenomes</taxon>
    </lineage>
</organism>
<keyword evidence="1" id="KW-1133">Transmembrane helix</keyword>
<feature type="transmembrane region" description="Helical" evidence="1">
    <location>
        <begin position="12"/>
        <end position="32"/>
    </location>
</feature>
<accession>X0T8Z3</accession>
<protein>
    <submittedName>
        <fullName evidence="2">Uncharacterized protein</fullName>
    </submittedName>
</protein>
<name>X0T8Z3_9ZZZZ</name>
<dbReference type="AlphaFoldDB" id="X0T8Z3"/>
<gene>
    <name evidence="2" type="ORF">S01H1_04496</name>
</gene>
<keyword evidence="1" id="KW-0472">Membrane</keyword>
<comment type="caution">
    <text evidence="2">The sequence shown here is derived from an EMBL/GenBank/DDBJ whole genome shotgun (WGS) entry which is preliminary data.</text>
</comment>
<keyword evidence="1" id="KW-0812">Transmembrane</keyword>